<dbReference type="Pfam" id="PF13243">
    <property type="entry name" value="SQHop_cyclase_C"/>
    <property type="match status" value="1"/>
</dbReference>
<dbReference type="PANTHER" id="PTHR11764">
    <property type="entry name" value="TERPENE CYCLASE/MUTASE FAMILY MEMBER"/>
    <property type="match status" value="1"/>
</dbReference>
<reference evidence="5 6" key="1">
    <citation type="submission" date="2023-01" db="EMBL/GenBank/DDBJ databases">
        <title>Analysis of 21 Apiospora genomes using comparative genomics revels a genus with tremendous synthesis potential of carbohydrate active enzymes and secondary metabolites.</title>
        <authorList>
            <person name="Sorensen T."/>
        </authorList>
    </citation>
    <scope>NUCLEOTIDE SEQUENCE [LARGE SCALE GENOMIC DNA]</scope>
    <source>
        <strain evidence="5 6">CBS 20057</strain>
    </source>
</reference>
<evidence type="ECO:0000256" key="2">
    <source>
        <dbReference type="SAM" id="MobiDB-lite"/>
    </source>
</evidence>
<dbReference type="EMBL" id="JAQQWI010000002">
    <property type="protein sequence ID" value="KAK8037636.1"/>
    <property type="molecule type" value="Genomic_DNA"/>
</dbReference>
<evidence type="ECO:0000313" key="5">
    <source>
        <dbReference type="EMBL" id="KAK8037636.1"/>
    </source>
</evidence>
<keyword evidence="1" id="KW-0677">Repeat</keyword>
<dbReference type="InterPro" id="IPR032697">
    <property type="entry name" value="SQ_cyclase_N"/>
</dbReference>
<dbReference type="Pfam" id="PF13249">
    <property type="entry name" value="SQHop_cyclase_N"/>
    <property type="match status" value="1"/>
</dbReference>
<name>A0ABR1STH3_9PEZI</name>
<comment type="caution">
    <text evidence="5">The sequence shown here is derived from an EMBL/GenBank/DDBJ whole genome shotgun (WGS) entry which is preliminary data.</text>
</comment>
<feature type="domain" description="Squalene cyclase C-terminal" evidence="3">
    <location>
        <begin position="375"/>
        <end position="455"/>
    </location>
</feature>
<keyword evidence="6" id="KW-1185">Reference proteome</keyword>
<evidence type="ECO:0000259" key="3">
    <source>
        <dbReference type="Pfam" id="PF13243"/>
    </source>
</evidence>
<feature type="compositionally biased region" description="Basic and acidic residues" evidence="2">
    <location>
        <begin position="359"/>
        <end position="374"/>
    </location>
</feature>
<organism evidence="5 6">
    <name type="scientific">Apiospora marii</name>
    <dbReference type="NCBI Taxonomy" id="335849"/>
    <lineage>
        <taxon>Eukaryota</taxon>
        <taxon>Fungi</taxon>
        <taxon>Dikarya</taxon>
        <taxon>Ascomycota</taxon>
        <taxon>Pezizomycotina</taxon>
        <taxon>Sordariomycetes</taxon>
        <taxon>Xylariomycetidae</taxon>
        <taxon>Amphisphaeriales</taxon>
        <taxon>Apiosporaceae</taxon>
        <taxon>Apiospora</taxon>
    </lineage>
</organism>
<feature type="domain" description="Squalene cyclase N-terminal" evidence="4">
    <location>
        <begin position="29"/>
        <end position="327"/>
    </location>
</feature>
<dbReference type="SUPFAM" id="SSF48239">
    <property type="entry name" value="Terpenoid cyclases/Protein prenyltransferases"/>
    <property type="match status" value="1"/>
</dbReference>
<accession>A0ABR1STH3</accession>
<dbReference type="PANTHER" id="PTHR11764:SF82">
    <property type="entry name" value="TERPENE CYCLASE_MUTASE FAMILY MEMBER"/>
    <property type="match status" value="1"/>
</dbReference>
<dbReference type="SUPFAM" id="SSF81853">
    <property type="entry name" value="Family 10 polysaccharide lyase"/>
    <property type="match status" value="1"/>
</dbReference>
<dbReference type="Gene3D" id="1.50.10.20">
    <property type="match status" value="2"/>
</dbReference>
<protein>
    <submittedName>
        <fullName evidence="5">Squalene cyclase</fullName>
    </submittedName>
</protein>
<evidence type="ECO:0000313" key="6">
    <source>
        <dbReference type="Proteomes" id="UP001396898"/>
    </source>
</evidence>
<dbReference type="Proteomes" id="UP001396898">
    <property type="component" value="Unassembled WGS sequence"/>
</dbReference>
<dbReference type="InterPro" id="IPR008930">
    <property type="entry name" value="Terpenoid_cyclase/PrenylTrfase"/>
</dbReference>
<feature type="region of interest" description="Disordered" evidence="2">
    <location>
        <begin position="354"/>
        <end position="374"/>
    </location>
</feature>
<evidence type="ECO:0000259" key="4">
    <source>
        <dbReference type="Pfam" id="PF13249"/>
    </source>
</evidence>
<proteinExistence type="predicted"/>
<gene>
    <name evidence="5" type="ORF">PG991_000982</name>
</gene>
<dbReference type="InterPro" id="IPR032696">
    <property type="entry name" value="SQ_cyclase_C"/>
</dbReference>
<evidence type="ECO:0000256" key="1">
    <source>
        <dbReference type="ARBA" id="ARBA00022737"/>
    </source>
</evidence>
<sequence>MESAAKVVAAPTREAADLYALTENAHKLAVEHAWETRRPDGHWNGELLSNATITAEQVFFYQSLGMTPIPDGDAYRHYLLSNQQKDGSWSIAPDYPGDVSTSAEAYLALKILGVPQNHEAVRRGRAFIRRCGGVATVRIFTRIFFAQFGLFPWDATPQLPAEFILCPSFLPINVYRLSSWARSTLIPLLIIRHHQKIYPLPDGNGKPDPNSKFLDELWIHPENKHVPYGPSLTRPWESDLWSLMFSGIDSALYCLGGLKPFWPVRRYARRKCVEWIIDRQERQGDWAGIIPPMHAGVQALLLEGYKLEDARIQSAIAAIERFTWQDEGGKRLQSCVSPVWDTVLMTRALCDGPTATTTGEKEKGGHHHEEEEGPLRLDDERLRQTVRWIKSNQLLGPEGDWRIYNPSLAPGGFSFEYSNTWYPDVDDTAAAILALISQDASAIDSATVASATAWI</sequence>
<dbReference type="InterPro" id="IPR018333">
    <property type="entry name" value="Squalene_cyclase"/>
</dbReference>